<organism evidence="17 18">
    <name type="scientific">Desulfomicrobium orale DSM 12838</name>
    <dbReference type="NCBI Taxonomy" id="888061"/>
    <lineage>
        <taxon>Bacteria</taxon>
        <taxon>Pseudomonadati</taxon>
        <taxon>Thermodesulfobacteriota</taxon>
        <taxon>Desulfovibrionia</taxon>
        <taxon>Desulfovibrionales</taxon>
        <taxon>Desulfomicrobiaceae</taxon>
        <taxon>Desulfomicrobium</taxon>
    </lineage>
</organism>
<evidence type="ECO:0000256" key="13">
    <source>
        <dbReference type="ARBA" id="ARBA00023264"/>
    </source>
</evidence>
<evidence type="ECO:0000256" key="3">
    <source>
        <dbReference type="ARBA" id="ARBA00010441"/>
    </source>
</evidence>
<dbReference type="GO" id="GO:0012505">
    <property type="term" value="C:endomembrane system"/>
    <property type="evidence" value="ECO:0007669"/>
    <property type="project" value="UniProtKB-SubCell"/>
</dbReference>
<keyword evidence="9 16" id="KW-1133">Transmembrane helix</keyword>
<dbReference type="KEGG" id="doa:AXF15_11885"/>
<keyword evidence="8 16" id="KW-0812">Transmembrane</keyword>
<reference evidence="18" key="1">
    <citation type="submission" date="2016-02" db="EMBL/GenBank/DDBJ databases">
        <authorList>
            <person name="Holder M.E."/>
            <person name="Ajami N.J."/>
            <person name="Petrosino J.F."/>
        </authorList>
    </citation>
    <scope>NUCLEOTIDE SEQUENCE [LARGE SCALE GENOMIC DNA]</scope>
    <source>
        <strain evidence="18">DSM 12838</strain>
    </source>
</reference>
<evidence type="ECO:0000313" key="17">
    <source>
        <dbReference type="EMBL" id="AMD93727.1"/>
    </source>
</evidence>
<evidence type="ECO:0000256" key="8">
    <source>
        <dbReference type="ARBA" id="ARBA00022692"/>
    </source>
</evidence>
<dbReference type="InterPro" id="IPR000462">
    <property type="entry name" value="CDP-OH_P_trans"/>
</dbReference>
<evidence type="ECO:0000256" key="2">
    <source>
        <dbReference type="ARBA" id="ARBA00004127"/>
    </source>
</evidence>
<dbReference type="NCBIfam" id="TIGR00473">
    <property type="entry name" value="pssA"/>
    <property type="match status" value="1"/>
</dbReference>
<feature type="transmembrane region" description="Helical" evidence="16">
    <location>
        <begin position="216"/>
        <end position="236"/>
    </location>
</feature>
<dbReference type="PANTHER" id="PTHR14269:SF61">
    <property type="entry name" value="CDP-DIACYLGLYCEROL--SERINE O-PHOSPHATIDYLTRANSFERASE"/>
    <property type="match status" value="1"/>
</dbReference>
<feature type="transmembrane region" description="Helical" evidence="16">
    <location>
        <begin position="192"/>
        <end position="210"/>
    </location>
</feature>
<evidence type="ECO:0000256" key="7">
    <source>
        <dbReference type="ARBA" id="ARBA00022679"/>
    </source>
</evidence>
<dbReference type="EC" id="2.7.8.8" evidence="4"/>
<feature type="transmembrane region" description="Helical" evidence="16">
    <location>
        <begin position="12"/>
        <end position="34"/>
    </location>
</feature>
<protein>
    <recommendedName>
        <fullName evidence="5">CDP-diacylglycerol--serine O-phosphatidyltransferase</fullName>
        <ecNumber evidence="4">2.7.8.8</ecNumber>
    </recommendedName>
    <alternativeName>
        <fullName evidence="14">Phosphatidylserine synthase</fullName>
    </alternativeName>
</protein>
<evidence type="ECO:0000256" key="9">
    <source>
        <dbReference type="ARBA" id="ARBA00022989"/>
    </source>
</evidence>
<keyword evidence="18" id="KW-1185">Reference proteome</keyword>
<keyword evidence="13" id="KW-1208">Phospholipid metabolism</keyword>
<evidence type="ECO:0000256" key="4">
    <source>
        <dbReference type="ARBA" id="ARBA00013174"/>
    </source>
</evidence>
<keyword evidence="12" id="KW-0594">Phospholipid biosynthesis</keyword>
<comment type="similarity">
    <text evidence="3 15">Belongs to the CDP-alcohol phosphatidyltransferase class-I family.</text>
</comment>
<evidence type="ECO:0000256" key="11">
    <source>
        <dbReference type="ARBA" id="ARBA00023136"/>
    </source>
</evidence>
<evidence type="ECO:0000256" key="10">
    <source>
        <dbReference type="ARBA" id="ARBA00023098"/>
    </source>
</evidence>
<sequence>MELPKPRHRGYYLLPNMMTMASLLSGFLGMLWSIDGRFEMAALAVIVSCVFDGLDGKLARLTNSASDFGVQLDSLADLVAFGAAPALMIYQWQTHAFGRLGIMASFLVIACGALRLARFNVQTGKISKKFFIGLPIPAAACTLASFVFFSSYIPENMAVWLPGVTLALAFLVSILMVSNVRYASFKDGEMLRAHRFSATVTALLLFVLVASEPKLLGFLFFVGYIFSGLFHTYFILPLRGRSLLRDSSQKMP</sequence>
<evidence type="ECO:0000256" key="6">
    <source>
        <dbReference type="ARBA" id="ARBA00022516"/>
    </source>
</evidence>
<accession>A0A0X8JRW3</accession>
<feature type="transmembrane region" description="Helical" evidence="16">
    <location>
        <begin position="159"/>
        <end position="180"/>
    </location>
</feature>
<feature type="transmembrane region" description="Helical" evidence="16">
    <location>
        <begin position="130"/>
        <end position="153"/>
    </location>
</feature>
<dbReference type="InterPro" id="IPR050324">
    <property type="entry name" value="CDP-alcohol_PTase-I"/>
</dbReference>
<dbReference type="STRING" id="888061.AXF15_11885"/>
<comment type="catalytic activity">
    <reaction evidence="1">
        <text>a CDP-1,2-diacyl-sn-glycerol + L-serine = a 1,2-diacyl-sn-glycero-3-phospho-L-serine + CMP + H(+)</text>
        <dbReference type="Rhea" id="RHEA:16913"/>
        <dbReference type="ChEBI" id="CHEBI:15378"/>
        <dbReference type="ChEBI" id="CHEBI:33384"/>
        <dbReference type="ChEBI" id="CHEBI:57262"/>
        <dbReference type="ChEBI" id="CHEBI:58332"/>
        <dbReference type="ChEBI" id="CHEBI:60377"/>
        <dbReference type="EC" id="2.7.8.8"/>
    </reaction>
</comment>
<dbReference type="RefSeq" id="WP_066607808.1">
    <property type="nucleotide sequence ID" value="NZ_CP014230.1"/>
</dbReference>
<feature type="transmembrane region" description="Helical" evidence="16">
    <location>
        <begin position="96"/>
        <end position="118"/>
    </location>
</feature>
<evidence type="ECO:0000256" key="5">
    <source>
        <dbReference type="ARBA" id="ARBA00017171"/>
    </source>
</evidence>
<evidence type="ECO:0000256" key="16">
    <source>
        <dbReference type="SAM" id="Phobius"/>
    </source>
</evidence>
<dbReference type="Gene3D" id="1.20.120.1760">
    <property type="match status" value="1"/>
</dbReference>
<keyword evidence="7 15" id="KW-0808">Transferase</keyword>
<dbReference type="EMBL" id="CP014230">
    <property type="protein sequence ID" value="AMD93727.1"/>
    <property type="molecule type" value="Genomic_DNA"/>
</dbReference>
<evidence type="ECO:0000256" key="12">
    <source>
        <dbReference type="ARBA" id="ARBA00023209"/>
    </source>
</evidence>
<dbReference type="Pfam" id="PF01066">
    <property type="entry name" value="CDP-OH_P_transf"/>
    <property type="match status" value="1"/>
</dbReference>
<keyword evidence="10" id="KW-0443">Lipid metabolism</keyword>
<dbReference type="OrthoDB" id="9777147at2"/>
<evidence type="ECO:0000256" key="15">
    <source>
        <dbReference type="RuleBase" id="RU003750"/>
    </source>
</evidence>
<keyword evidence="6" id="KW-0444">Lipid biosynthesis</keyword>
<dbReference type="InterPro" id="IPR048254">
    <property type="entry name" value="CDP_ALCOHOL_P_TRANSF_CS"/>
</dbReference>
<keyword evidence="11 16" id="KW-0472">Membrane</keyword>
<dbReference type="Proteomes" id="UP000063964">
    <property type="component" value="Chromosome"/>
</dbReference>
<evidence type="ECO:0000256" key="14">
    <source>
        <dbReference type="ARBA" id="ARBA00032361"/>
    </source>
</evidence>
<dbReference type="PROSITE" id="PS00379">
    <property type="entry name" value="CDP_ALCOHOL_P_TRANSF"/>
    <property type="match status" value="1"/>
</dbReference>
<dbReference type="GO" id="GO:0008654">
    <property type="term" value="P:phospholipid biosynthetic process"/>
    <property type="evidence" value="ECO:0007669"/>
    <property type="project" value="UniProtKB-KW"/>
</dbReference>
<dbReference type="InterPro" id="IPR043130">
    <property type="entry name" value="CDP-OH_PTrfase_TM_dom"/>
</dbReference>
<comment type="subcellular location">
    <subcellularLocation>
        <location evidence="2">Endomembrane system</location>
        <topology evidence="2">Multi-pass membrane protein</topology>
    </subcellularLocation>
</comment>
<evidence type="ECO:0000313" key="18">
    <source>
        <dbReference type="Proteomes" id="UP000063964"/>
    </source>
</evidence>
<dbReference type="GO" id="GO:0016020">
    <property type="term" value="C:membrane"/>
    <property type="evidence" value="ECO:0007669"/>
    <property type="project" value="InterPro"/>
</dbReference>
<evidence type="ECO:0000256" key="1">
    <source>
        <dbReference type="ARBA" id="ARBA00000287"/>
    </source>
</evidence>
<proteinExistence type="inferred from homology"/>
<dbReference type="GO" id="GO:0003882">
    <property type="term" value="F:CDP-diacylglycerol-serine O-phosphatidyltransferase activity"/>
    <property type="evidence" value="ECO:0007669"/>
    <property type="project" value="UniProtKB-EC"/>
</dbReference>
<dbReference type="InterPro" id="IPR004533">
    <property type="entry name" value="CDP-diaglyc--ser_O-PTrfase"/>
</dbReference>
<dbReference type="PANTHER" id="PTHR14269">
    <property type="entry name" value="CDP-DIACYLGLYCEROL--GLYCEROL-3-PHOSPHATE 3-PHOSPHATIDYLTRANSFERASE-RELATED"/>
    <property type="match status" value="1"/>
</dbReference>
<dbReference type="AlphaFoldDB" id="A0A0X8JRW3"/>
<gene>
    <name evidence="17" type="ORF">AXF15_11885</name>
</gene>
<name>A0A0X8JRW3_9BACT</name>